<dbReference type="PANTHER" id="PTHR38044">
    <property type="entry name" value="BOUQUET FORMATION PROTEIN 4"/>
    <property type="match status" value="1"/>
</dbReference>
<feature type="transmembrane region" description="Helical" evidence="2">
    <location>
        <begin position="404"/>
        <end position="425"/>
    </location>
</feature>
<evidence type="ECO:0000256" key="1">
    <source>
        <dbReference type="SAM" id="MobiDB-lite"/>
    </source>
</evidence>
<feature type="region of interest" description="Disordered" evidence="1">
    <location>
        <begin position="273"/>
        <end position="343"/>
    </location>
</feature>
<dbReference type="InterPro" id="IPR037548">
    <property type="entry name" value="Bqt4"/>
</dbReference>
<dbReference type="SUPFAM" id="SSF54616">
    <property type="entry name" value="DNA-binding domain of Mlu1-box binding protein MBP1"/>
    <property type="match status" value="1"/>
</dbReference>
<dbReference type="AlphaFoldDB" id="A0AAJ6CLC2"/>
<feature type="compositionally biased region" description="Polar residues" evidence="1">
    <location>
        <begin position="16"/>
        <end position="31"/>
    </location>
</feature>
<keyword evidence="2" id="KW-0472">Membrane</keyword>
<dbReference type="InterPro" id="IPR036887">
    <property type="entry name" value="HTH_APSES_sf"/>
</dbReference>
<feature type="compositionally biased region" description="Basic and acidic residues" evidence="1">
    <location>
        <begin position="80"/>
        <end position="94"/>
    </location>
</feature>
<evidence type="ECO:0000256" key="2">
    <source>
        <dbReference type="SAM" id="Phobius"/>
    </source>
</evidence>
<dbReference type="GO" id="GO:1990862">
    <property type="term" value="C:nuclear membrane complex Bqt3-Bqt4"/>
    <property type="evidence" value="ECO:0007669"/>
    <property type="project" value="InterPro"/>
</dbReference>
<feature type="domain" description="HTH APSES-type" evidence="3">
    <location>
        <begin position="116"/>
        <end position="256"/>
    </location>
</feature>
<feature type="compositionally biased region" description="Basic and acidic residues" evidence="1">
    <location>
        <begin position="378"/>
        <end position="388"/>
    </location>
</feature>
<evidence type="ECO:0000313" key="4">
    <source>
        <dbReference type="EMBL" id="WFD14333.1"/>
    </source>
</evidence>
<feature type="region of interest" description="Disordered" evidence="1">
    <location>
        <begin position="187"/>
        <end position="213"/>
    </location>
</feature>
<evidence type="ECO:0000259" key="3">
    <source>
        <dbReference type="PROSITE" id="PS51299"/>
    </source>
</evidence>
<keyword evidence="2" id="KW-1133">Transmembrane helix</keyword>
<name>A0AAJ6CLC2_9BASI</name>
<keyword evidence="2" id="KW-0812">Transmembrane</keyword>
<organism evidence="4 5">
    <name type="scientific">Malassezia arunalokei</name>
    <dbReference type="NCBI Taxonomy" id="1514897"/>
    <lineage>
        <taxon>Eukaryota</taxon>
        <taxon>Fungi</taxon>
        <taxon>Dikarya</taxon>
        <taxon>Basidiomycota</taxon>
        <taxon>Ustilaginomycotina</taxon>
        <taxon>Malasseziomycetes</taxon>
        <taxon>Malasseziales</taxon>
        <taxon>Malasseziaceae</taxon>
        <taxon>Malassezia</taxon>
    </lineage>
</organism>
<feature type="compositionally biased region" description="Low complexity" evidence="1">
    <location>
        <begin position="47"/>
        <end position="79"/>
    </location>
</feature>
<proteinExistence type="predicted"/>
<dbReference type="GO" id="GO:0003677">
    <property type="term" value="F:DNA binding"/>
    <property type="evidence" value="ECO:0007669"/>
    <property type="project" value="InterPro"/>
</dbReference>
<dbReference type="GO" id="GO:0044820">
    <property type="term" value="P:mitotic telomere tethering at nuclear periphery"/>
    <property type="evidence" value="ECO:0007669"/>
    <property type="project" value="TreeGrafter"/>
</dbReference>
<keyword evidence="5" id="KW-1185">Reference proteome</keyword>
<feature type="compositionally biased region" description="Low complexity" evidence="1">
    <location>
        <begin position="314"/>
        <end position="343"/>
    </location>
</feature>
<accession>A0AAJ6CLC2</accession>
<dbReference type="InterPro" id="IPR003163">
    <property type="entry name" value="Tscrpt_reg_HTH_APSES-type"/>
</dbReference>
<dbReference type="Proteomes" id="UP001217582">
    <property type="component" value="Chromosome 1"/>
</dbReference>
<dbReference type="EMBL" id="CP119916">
    <property type="protein sequence ID" value="WFD14333.1"/>
    <property type="molecule type" value="Genomic_DNA"/>
</dbReference>
<feature type="compositionally biased region" description="Basic residues" evidence="1">
    <location>
        <begin position="1"/>
        <end position="10"/>
    </location>
</feature>
<dbReference type="PROSITE" id="PS51299">
    <property type="entry name" value="HTH_APSES"/>
    <property type="match status" value="1"/>
</dbReference>
<dbReference type="GO" id="GO:0070197">
    <property type="term" value="P:meiotic attachment of telomere to nuclear envelope"/>
    <property type="evidence" value="ECO:0007669"/>
    <property type="project" value="InterPro"/>
</dbReference>
<sequence length="468" mass="50711">MPPRRSTPRKGRGESASHQSPAAESIASDSPANTPRRTTRSRRATAKTDSPAPSTPAKSPAKSPSKSPSKSRTSKAAATKMHEPSSERVHELPKRTNPRLQEVKSRQVKLQVIRREDKEIIIGRIKLPTVNGAEHGFLLKRFDTNAIAGSSMFRLAFPYADAEEESVEMTYLESRFDTEAANGGFVAASRTSSPRKTDTPSKKTGTMPPGSTGVRLQGVWIPCEHASSIANDYGMLELARPLIEATALLPPNSKTPILNPDAATVASAAHALEKSEEAENESTEEVHSEDTNSRLAKRVRTAEVPSAPTKTEESSTPSQRTTRRSTLSSSAALSRSELSNSLSPAQIDAQIRESQLLAAKVQDEAMQDSNIRSRANKRRAEDDHDGENVKVASQESSGRRRRPLARAAGMLTAAGAMGIGAMAWYTGSINFTANMPQVVQQLQNVDYASALHTIQQNIHNWGISSWFG</sequence>
<dbReference type="PANTHER" id="PTHR38044:SF1">
    <property type="entry name" value="BOUQUET FORMATION PROTEIN 4"/>
    <property type="match status" value="1"/>
</dbReference>
<evidence type="ECO:0000313" key="5">
    <source>
        <dbReference type="Proteomes" id="UP001217582"/>
    </source>
</evidence>
<feature type="region of interest" description="Disordered" evidence="1">
    <location>
        <begin position="361"/>
        <end position="403"/>
    </location>
</feature>
<protein>
    <recommendedName>
        <fullName evidence="3">HTH APSES-type domain-containing protein</fullName>
    </recommendedName>
</protein>
<feature type="region of interest" description="Disordered" evidence="1">
    <location>
        <begin position="1"/>
        <end position="103"/>
    </location>
</feature>
<reference evidence="4 5" key="1">
    <citation type="submission" date="2023-03" db="EMBL/GenBank/DDBJ databases">
        <title>Mating type loci evolution in Malassezia.</title>
        <authorList>
            <person name="Coelho M.A."/>
        </authorList>
    </citation>
    <scope>NUCLEOTIDE SEQUENCE [LARGE SCALE GENOMIC DNA]</scope>
    <source>
        <strain evidence="4 5">CBS 13387</strain>
    </source>
</reference>
<gene>
    <name evidence="4" type="ORF">MARU1_000334</name>
</gene>